<dbReference type="STRING" id="755172.HMPREF1863_00386"/>
<dbReference type="Proteomes" id="UP000070442">
    <property type="component" value="Unassembled WGS sequence"/>
</dbReference>
<dbReference type="AlphaFoldDB" id="A0A134AK10"/>
<feature type="signal peptide" evidence="2">
    <location>
        <begin position="1"/>
        <end position="20"/>
    </location>
</feature>
<dbReference type="Pfam" id="PF07833">
    <property type="entry name" value="Cu_amine_oxidN1"/>
    <property type="match status" value="1"/>
</dbReference>
<reference evidence="5" key="1">
    <citation type="submission" date="2016-01" db="EMBL/GenBank/DDBJ databases">
        <authorList>
            <person name="Mitreva M."/>
            <person name="Pepin K.H."/>
            <person name="Mihindukulasuriya K.A."/>
            <person name="Fulton R."/>
            <person name="Fronick C."/>
            <person name="O'Laughlin M."/>
            <person name="Miner T."/>
            <person name="Herter B."/>
            <person name="Rosa B.A."/>
            <person name="Cordes M."/>
            <person name="Tomlinson C."/>
            <person name="Wollam A."/>
            <person name="Palsikar V.B."/>
            <person name="Mardis E.R."/>
            <person name="Wilson R.K."/>
        </authorList>
    </citation>
    <scope>NUCLEOTIDE SEQUENCE [LARGE SCALE GENOMIC DNA]</scope>
    <source>
        <strain evidence="5">DNF00729</strain>
    </source>
</reference>
<protein>
    <submittedName>
        <fullName evidence="4">Copper amine oxidase domain protein</fullName>
    </submittedName>
</protein>
<dbReference type="RefSeq" id="WP_068366844.1">
    <property type="nucleotide sequence ID" value="NZ_CAMQER010000013.1"/>
</dbReference>
<dbReference type="InterPro" id="IPR012854">
    <property type="entry name" value="Cu_amine_oxidase-like_N"/>
</dbReference>
<feature type="chain" id="PRO_5007461562" evidence="2">
    <location>
        <begin position="21"/>
        <end position="271"/>
    </location>
</feature>
<evidence type="ECO:0000259" key="3">
    <source>
        <dbReference type="Pfam" id="PF07833"/>
    </source>
</evidence>
<dbReference type="PATRIC" id="fig|755172.3.peg.372"/>
<evidence type="ECO:0000256" key="1">
    <source>
        <dbReference type="SAM" id="Coils"/>
    </source>
</evidence>
<keyword evidence="1" id="KW-0175">Coiled coil</keyword>
<dbReference type="EMBL" id="LSDG01000008">
    <property type="protein sequence ID" value="KXB68068.1"/>
    <property type="molecule type" value="Genomic_DNA"/>
</dbReference>
<sequence>MKKIAVVLLFLLLIPQGIFAESLPTDTVHAYMDGYSLNEKGNVETFVKDSRTYIPVSLLEKAKAFTISADKSGKKMKLTSGDQTVTMEVDKKEYKKGDDTVAMDVAPFKNGDTVYLPLRYVAEAFGKEVYWGKDARVVVIGSYLNGAPSNDEIRVATKAGYSFEIPEADKNRYVIEDDGGEVRIYDKNNYRKADHIGRIGTISKVTDPSCADCSMILLTQLPGGYLVFTYAENSGISDDAASELKADYEQSKEQIKDILKTVKTLERVSLK</sequence>
<dbReference type="Gene3D" id="3.30.457.10">
    <property type="entry name" value="Copper amine oxidase-like, N-terminal domain"/>
    <property type="match status" value="1"/>
</dbReference>
<feature type="domain" description="Copper amine oxidase-like N-terminal" evidence="3">
    <location>
        <begin position="42"/>
        <end position="140"/>
    </location>
</feature>
<comment type="caution">
    <text evidence="4">The sequence shown here is derived from an EMBL/GenBank/DDBJ whole genome shotgun (WGS) entry which is preliminary data.</text>
</comment>
<keyword evidence="2" id="KW-0732">Signal</keyword>
<accession>A0A134AK10</accession>
<organism evidence="4 5">
    <name type="scientific">Aedoeadaptatus coxii</name>
    <dbReference type="NCBI Taxonomy" id="755172"/>
    <lineage>
        <taxon>Bacteria</taxon>
        <taxon>Bacillati</taxon>
        <taxon>Bacillota</taxon>
        <taxon>Tissierellia</taxon>
        <taxon>Tissierellales</taxon>
        <taxon>Peptoniphilaceae</taxon>
        <taxon>Aedoeadaptatus</taxon>
    </lineage>
</organism>
<evidence type="ECO:0000313" key="4">
    <source>
        <dbReference type="EMBL" id="KXB68068.1"/>
    </source>
</evidence>
<feature type="coiled-coil region" evidence="1">
    <location>
        <begin position="241"/>
        <end position="268"/>
    </location>
</feature>
<evidence type="ECO:0000313" key="5">
    <source>
        <dbReference type="Proteomes" id="UP000070442"/>
    </source>
</evidence>
<evidence type="ECO:0000256" key="2">
    <source>
        <dbReference type="SAM" id="SignalP"/>
    </source>
</evidence>
<name>A0A134AK10_9FIRM</name>
<proteinExistence type="predicted"/>
<dbReference type="InterPro" id="IPR036582">
    <property type="entry name" value="Mao_N_sf"/>
</dbReference>
<keyword evidence="5" id="KW-1185">Reference proteome</keyword>
<gene>
    <name evidence="4" type="ORF">HMPREF1863_00386</name>
</gene>
<dbReference type="SUPFAM" id="SSF55383">
    <property type="entry name" value="Copper amine oxidase, domain N"/>
    <property type="match status" value="1"/>
</dbReference>
<dbReference type="OrthoDB" id="9785345at2"/>